<dbReference type="OrthoDB" id="6022at2759"/>
<feature type="compositionally biased region" description="Basic and acidic residues" evidence="3">
    <location>
        <begin position="305"/>
        <end position="332"/>
    </location>
</feature>
<protein>
    <recommendedName>
        <fullName evidence="2">BUD13 homolog</fullName>
    </recommendedName>
</protein>
<reference evidence="4" key="1">
    <citation type="submission" date="2020-08" db="EMBL/GenBank/DDBJ databases">
        <title>Multicomponent nature underlies the extraordinary mechanical properties of spider dragline silk.</title>
        <authorList>
            <person name="Kono N."/>
            <person name="Nakamura H."/>
            <person name="Mori M."/>
            <person name="Yoshida Y."/>
            <person name="Ohtoshi R."/>
            <person name="Malay A.D."/>
            <person name="Moran D.A.P."/>
            <person name="Tomita M."/>
            <person name="Numata K."/>
            <person name="Arakawa K."/>
        </authorList>
    </citation>
    <scope>NUCLEOTIDE SEQUENCE</scope>
</reference>
<feature type="compositionally biased region" description="Basic and acidic residues" evidence="3">
    <location>
        <begin position="226"/>
        <end position="256"/>
    </location>
</feature>
<feature type="compositionally biased region" description="Basic residues" evidence="3">
    <location>
        <begin position="165"/>
        <end position="176"/>
    </location>
</feature>
<evidence type="ECO:0000256" key="3">
    <source>
        <dbReference type="SAM" id="MobiDB-lite"/>
    </source>
</evidence>
<dbReference type="Proteomes" id="UP000887013">
    <property type="component" value="Unassembled WGS sequence"/>
</dbReference>
<accession>A0A8X6QP74</accession>
<dbReference type="GO" id="GO:0070274">
    <property type="term" value="C:RES complex"/>
    <property type="evidence" value="ECO:0007669"/>
    <property type="project" value="TreeGrafter"/>
</dbReference>
<feature type="region of interest" description="Disordered" evidence="3">
    <location>
        <begin position="304"/>
        <end position="358"/>
    </location>
</feature>
<organism evidence="4 5">
    <name type="scientific">Nephila pilipes</name>
    <name type="common">Giant wood spider</name>
    <name type="synonym">Nephila maculata</name>
    <dbReference type="NCBI Taxonomy" id="299642"/>
    <lineage>
        <taxon>Eukaryota</taxon>
        <taxon>Metazoa</taxon>
        <taxon>Ecdysozoa</taxon>
        <taxon>Arthropoda</taxon>
        <taxon>Chelicerata</taxon>
        <taxon>Arachnida</taxon>
        <taxon>Araneae</taxon>
        <taxon>Araneomorphae</taxon>
        <taxon>Entelegynae</taxon>
        <taxon>Araneoidea</taxon>
        <taxon>Nephilidae</taxon>
        <taxon>Nephila</taxon>
    </lineage>
</organism>
<dbReference type="GO" id="GO:0000398">
    <property type="term" value="P:mRNA splicing, via spliceosome"/>
    <property type="evidence" value="ECO:0007669"/>
    <property type="project" value="TreeGrafter"/>
</dbReference>
<dbReference type="EMBL" id="BMAW01131010">
    <property type="protein sequence ID" value="GFU37438.1"/>
    <property type="molecule type" value="Genomic_DNA"/>
</dbReference>
<dbReference type="InterPro" id="IPR051112">
    <property type="entry name" value="CWC26_splicing_factor"/>
</dbReference>
<feature type="region of interest" description="Disordered" evidence="3">
    <location>
        <begin position="402"/>
        <end position="423"/>
    </location>
</feature>
<sequence length="461" mass="53707">MASIVSKAEYLKRYLEDDKKTKRRKKIKTSNPLVPRMKIIDENIDLRAIKFGEQEIVEKEDAPVIAGIIDERPEEVKTKEMYQESKWKRLDSTNDENREFNATSKNLLQTKNRSRHDSDSDCSPPRKNQNMLSQKRLESESIISPPKNYSAKKRNDSDSDCSPPRRQKSSSVRKRRNDSDSDISPPRGNSHNRKRKGSMQSQHKKQDSDSDLSPERIRSFHHRKAESHSDSDLSPCRGKDASKYERNFPEEADSKRRPVKTLSGLKAGLQNAATLRTETQDLRNRERKQIEQLDVELSGRNAETVVRDRKTGKKRDIEEENQERLEKEKKLSEQQQKYAEWGKGIEQSESKKNKLSEDLYESSKPLARYQDDEDLEEQLKSKIHDDDPMAEFFKKKKGKSNVSVYPEYKGPPPPPNRFGIKPGYRWDGVDRSNGFERKYFEKNSSMKASEEEAYLWSVQDM</sequence>
<feature type="compositionally biased region" description="Polar residues" evidence="3">
    <location>
        <begin position="100"/>
        <end position="111"/>
    </location>
</feature>
<evidence type="ECO:0000256" key="1">
    <source>
        <dbReference type="ARBA" id="ARBA00011069"/>
    </source>
</evidence>
<keyword evidence="5" id="KW-1185">Reference proteome</keyword>
<dbReference type="PANTHER" id="PTHR31809">
    <property type="entry name" value="BUD13 HOMOLOG"/>
    <property type="match status" value="1"/>
</dbReference>
<dbReference type="AlphaFoldDB" id="A0A8X6QP74"/>
<proteinExistence type="inferred from homology"/>
<dbReference type="GO" id="GO:0005684">
    <property type="term" value="C:U2-type spliceosomal complex"/>
    <property type="evidence" value="ECO:0007669"/>
    <property type="project" value="TreeGrafter"/>
</dbReference>
<evidence type="ECO:0000313" key="5">
    <source>
        <dbReference type="Proteomes" id="UP000887013"/>
    </source>
</evidence>
<evidence type="ECO:0000256" key="2">
    <source>
        <dbReference type="ARBA" id="ARBA00014454"/>
    </source>
</evidence>
<dbReference type="Pfam" id="PF09736">
    <property type="entry name" value="Bud13"/>
    <property type="match status" value="1"/>
</dbReference>
<feature type="region of interest" description="Disordered" evidence="3">
    <location>
        <begin position="76"/>
        <end position="271"/>
    </location>
</feature>
<dbReference type="PANTHER" id="PTHR31809:SF0">
    <property type="entry name" value="BUD13 HOMOLOG"/>
    <property type="match status" value="1"/>
</dbReference>
<dbReference type="InterPro" id="IPR018609">
    <property type="entry name" value="Bud13"/>
</dbReference>
<feature type="compositionally biased region" description="Basic and acidic residues" evidence="3">
    <location>
        <begin position="346"/>
        <end position="357"/>
    </location>
</feature>
<feature type="compositionally biased region" description="Basic and acidic residues" evidence="3">
    <location>
        <begin position="204"/>
        <end position="218"/>
    </location>
</feature>
<evidence type="ECO:0000313" key="4">
    <source>
        <dbReference type="EMBL" id="GFU37438.1"/>
    </source>
</evidence>
<feature type="compositionally biased region" description="Basic and acidic residues" evidence="3">
    <location>
        <begin position="76"/>
        <end position="99"/>
    </location>
</feature>
<name>A0A8X6QP74_NEPPI</name>
<comment type="caution">
    <text evidence="4">The sequence shown here is derived from an EMBL/GenBank/DDBJ whole genome shotgun (WGS) entry which is preliminary data.</text>
</comment>
<gene>
    <name evidence="4" type="primary">BUD13</name>
    <name evidence="4" type="ORF">NPIL_128041</name>
</gene>
<dbReference type="GO" id="GO:0003723">
    <property type="term" value="F:RNA binding"/>
    <property type="evidence" value="ECO:0007669"/>
    <property type="project" value="TreeGrafter"/>
</dbReference>
<comment type="similarity">
    <text evidence="1">Belongs to the CWC26 family.</text>
</comment>